<evidence type="ECO:0000256" key="2">
    <source>
        <dbReference type="ARBA" id="ARBA00022827"/>
    </source>
</evidence>
<evidence type="ECO:0000256" key="3">
    <source>
        <dbReference type="ARBA" id="ARBA00023002"/>
    </source>
</evidence>
<proteinExistence type="predicted"/>
<dbReference type="Gene3D" id="3.50.50.60">
    <property type="entry name" value="FAD/NAD(P)-binding domain"/>
    <property type="match status" value="2"/>
</dbReference>
<keyword evidence="3" id="KW-0560">Oxidoreductase</keyword>
<dbReference type="PANTHER" id="PTHR23023">
    <property type="entry name" value="DIMETHYLANILINE MONOOXYGENASE"/>
    <property type="match status" value="1"/>
</dbReference>
<evidence type="ECO:0000313" key="4">
    <source>
        <dbReference type="EMBL" id="VVU94474.1"/>
    </source>
</evidence>
<gene>
    <name evidence="4" type="ORF">CPAV1605_196</name>
</gene>
<dbReference type="GO" id="GO:0050661">
    <property type="term" value="F:NADP binding"/>
    <property type="evidence" value="ECO:0007669"/>
    <property type="project" value="InterPro"/>
</dbReference>
<accession>A0A5E8CIH2</accession>
<dbReference type="InterPro" id="IPR000960">
    <property type="entry name" value="Flavin_mOase"/>
</dbReference>
<evidence type="ECO:0008006" key="5">
    <source>
        <dbReference type="Google" id="ProtNLM"/>
    </source>
</evidence>
<dbReference type="SUPFAM" id="SSF51905">
    <property type="entry name" value="FAD/NAD(P)-binding domain"/>
    <property type="match status" value="1"/>
</dbReference>
<dbReference type="GO" id="GO:0050660">
    <property type="term" value="F:flavin adenine dinucleotide binding"/>
    <property type="evidence" value="ECO:0007669"/>
    <property type="project" value="InterPro"/>
</dbReference>
<dbReference type="InterPro" id="IPR050346">
    <property type="entry name" value="FMO-like"/>
</dbReference>
<dbReference type="Pfam" id="PF13450">
    <property type="entry name" value="NAD_binding_8"/>
    <property type="match status" value="1"/>
</dbReference>
<sequence length="399" mass="46824">MTKNILIIGAGPAGLAFIMAVYKHNFNYTLTCYEKEDKIGGIWSKEAEEIKINDNMYYDNFGRYKLDDNQIYKFGDYEIKNENKNIWLTKDVQVFLNNICELTKINISFNKKVIQIKPLKEGFNIEYIDLSDKFSKIHISHFDIVINCSGPHAVFSDKIINTSDFKGPVLNYHKNNILKELNNSIEKLKDKSILIIGMSFPCLDILNLFKYYKIMFKKVYISDYCKAFDFDDSRINYFGEIKKIKKDTVYFSNNICKIDLIINTIGLSADSTIYPEKYQFYKGMICHNVENLYSLANPGPLYCGFNSIYIRATYIVNVINGNIKLANEKDKLIEIKNLENKLKELSYKKYNDRINFLIEYYENLINDINKKNKLKDINIEKMLNSYDLLNYLNKNYINQ</sequence>
<dbReference type="AlphaFoldDB" id="A0A5E8CIH2"/>
<dbReference type="GO" id="GO:0016491">
    <property type="term" value="F:oxidoreductase activity"/>
    <property type="evidence" value="ECO:0007669"/>
    <property type="project" value="UniProtKB-KW"/>
</dbReference>
<dbReference type="InterPro" id="IPR036188">
    <property type="entry name" value="FAD/NAD-bd_sf"/>
</dbReference>
<keyword evidence="2" id="KW-0274">FAD</keyword>
<protein>
    <recommendedName>
        <fullName evidence="5">Flavin-binding monooxygenase-like</fullName>
    </recommendedName>
</protein>
<dbReference type="EMBL" id="CABVLZ010000001">
    <property type="protein sequence ID" value="VVU94474.1"/>
    <property type="molecule type" value="Genomic_DNA"/>
</dbReference>
<name>A0A5E8CIH2_9ZZZZ</name>
<keyword evidence="1" id="KW-0285">Flavoprotein</keyword>
<dbReference type="PRINTS" id="PR00370">
    <property type="entry name" value="FMOXYGENASE"/>
</dbReference>
<reference evidence="4" key="1">
    <citation type="submission" date="2019-09" db="EMBL/GenBank/DDBJ databases">
        <authorList>
            <person name="Needham M D."/>
        </authorList>
    </citation>
    <scope>NUCLEOTIDE SEQUENCE</scope>
</reference>
<organism evidence="4">
    <name type="scientific">seawater metagenome</name>
    <dbReference type="NCBI Taxonomy" id="1561972"/>
    <lineage>
        <taxon>unclassified sequences</taxon>
        <taxon>metagenomes</taxon>
        <taxon>ecological metagenomes</taxon>
    </lineage>
</organism>
<evidence type="ECO:0000256" key="1">
    <source>
        <dbReference type="ARBA" id="ARBA00022630"/>
    </source>
</evidence>